<dbReference type="EMBL" id="BAAAFG010000002">
    <property type="protein sequence ID" value="GAA0871408.1"/>
    <property type="molecule type" value="Genomic_DNA"/>
</dbReference>
<keyword evidence="2" id="KW-1185">Reference proteome</keyword>
<reference evidence="1 2" key="1">
    <citation type="journal article" date="2019" name="Int. J. Syst. Evol. Microbiol.">
        <title>The Global Catalogue of Microorganisms (GCM) 10K type strain sequencing project: providing services to taxonomists for standard genome sequencing and annotation.</title>
        <authorList>
            <consortium name="The Broad Institute Genomics Platform"/>
            <consortium name="The Broad Institute Genome Sequencing Center for Infectious Disease"/>
            <person name="Wu L."/>
            <person name="Ma J."/>
        </authorList>
    </citation>
    <scope>NUCLEOTIDE SEQUENCE [LARGE SCALE GENOMIC DNA]</scope>
    <source>
        <strain evidence="1 2">JCM 16082</strain>
    </source>
</reference>
<dbReference type="RefSeq" id="WP_343763550.1">
    <property type="nucleotide sequence ID" value="NZ_BAAAFG010000002.1"/>
</dbReference>
<gene>
    <name evidence="1" type="ORF">GCM10009117_05540</name>
</gene>
<proteinExistence type="predicted"/>
<comment type="caution">
    <text evidence="1">The sequence shown here is derived from an EMBL/GenBank/DDBJ whole genome shotgun (WGS) entry which is preliminary data.</text>
</comment>
<evidence type="ECO:0000313" key="1">
    <source>
        <dbReference type="EMBL" id="GAA0871408.1"/>
    </source>
</evidence>
<accession>A0ABN1MEE9</accession>
<protein>
    <submittedName>
        <fullName evidence="1">Uncharacterized protein</fullName>
    </submittedName>
</protein>
<dbReference type="Proteomes" id="UP001500507">
    <property type="component" value="Unassembled WGS sequence"/>
</dbReference>
<sequence>MKPYTFLLRDKPKLAFNIGSNEFEVIDLADQKNSGQYLFSHLKNVVYKKESTVYLVSALSYIFDFLSGTGASGTFKDKARLEIALKNKTLHIWLIDADKSKAQTLCQMLNNRKQM</sequence>
<evidence type="ECO:0000313" key="2">
    <source>
        <dbReference type="Proteomes" id="UP001500507"/>
    </source>
</evidence>
<name>A0ABN1MEE9_9FLAO</name>
<organism evidence="1 2">
    <name type="scientific">Gangjinia marincola</name>
    <dbReference type="NCBI Taxonomy" id="578463"/>
    <lineage>
        <taxon>Bacteria</taxon>
        <taxon>Pseudomonadati</taxon>
        <taxon>Bacteroidota</taxon>
        <taxon>Flavobacteriia</taxon>
        <taxon>Flavobacteriales</taxon>
        <taxon>Flavobacteriaceae</taxon>
        <taxon>Gangjinia</taxon>
    </lineage>
</organism>